<gene>
    <name evidence="2" type="ORF">FH966_04465</name>
</gene>
<name>A0A549YGQ3_9BACI</name>
<sequence length="171" mass="20210">MKYLEYTTPLRASSREEISVKDRNDKELLSLQRFYKNRFELILAALKPRIFTNIKVKENSETVVKSKDIFTLGRSKWDIEIKENDKTIRMKDISVVSTHPRAEFEVEGHQYKVTHNFGERTTTVYSEEENTIAELKYEKKIPTKHNSLRILESELDTRLLLCVLHTFEEAQ</sequence>
<dbReference type="AlphaFoldDB" id="A0A549YGQ3"/>
<accession>A0A549YGQ3</accession>
<dbReference type="InterPro" id="IPR056944">
    <property type="entry name" value="Tubby_C-like"/>
</dbReference>
<proteinExistence type="predicted"/>
<evidence type="ECO:0000259" key="1">
    <source>
        <dbReference type="Pfam" id="PF23728"/>
    </source>
</evidence>
<organism evidence="2 3">
    <name type="scientific">Lentibacillus cibarius</name>
    <dbReference type="NCBI Taxonomy" id="2583219"/>
    <lineage>
        <taxon>Bacteria</taxon>
        <taxon>Bacillati</taxon>
        <taxon>Bacillota</taxon>
        <taxon>Bacilli</taxon>
        <taxon>Bacillales</taxon>
        <taxon>Bacillaceae</taxon>
        <taxon>Lentibacillus</taxon>
    </lineage>
</organism>
<dbReference type="EMBL" id="VJMZ01000001">
    <property type="protein sequence ID" value="TRM11038.1"/>
    <property type="molecule type" value="Genomic_DNA"/>
</dbReference>
<keyword evidence="3" id="KW-1185">Reference proteome</keyword>
<dbReference type="Pfam" id="PF23728">
    <property type="entry name" value="Tubby_C_like"/>
    <property type="match status" value="1"/>
</dbReference>
<comment type="caution">
    <text evidence="2">The sequence shown here is derived from an EMBL/GenBank/DDBJ whole genome shotgun (WGS) entry which is preliminary data.</text>
</comment>
<evidence type="ECO:0000313" key="3">
    <source>
        <dbReference type="Proteomes" id="UP000319280"/>
    </source>
</evidence>
<dbReference type="Proteomes" id="UP000319280">
    <property type="component" value="Unassembled WGS sequence"/>
</dbReference>
<dbReference type="RefSeq" id="WP_142790236.1">
    <property type="nucleotide sequence ID" value="NZ_VJMZ01000001.1"/>
</dbReference>
<reference evidence="2 3" key="1">
    <citation type="submission" date="2019-07" db="EMBL/GenBank/DDBJ databases">
        <title>Genomic analysis of Lentibacillus sp. NKC851-2.</title>
        <authorList>
            <person name="Oh Y.J."/>
        </authorList>
    </citation>
    <scope>NUCLEOTIDE SEQUENCE [LARGE SCALE GENOMIC DNA]</scope>
    <source>
        <strain evidence="2 3">NKC851-2</strain>
    </source>
</reference>
<evidence type="ECO:0000313" key="2">
    <source>
        <dbReference type="EMBL" id="TRM11038.1"/>
    </source>
</evidence>
<protein>
    <recommendedName>
        <fullName evidence="1">Tubby C-terminal domain-containing protein</fullName>
    </recommendedName>
</protein>
<feature type="domain" description="Tubby C-terminal" evidence="1">
    <location>
        <begin position="5"/>
        <end position="167"/>
    </location>
</feature>